<dbReference type="Proteomes" id="UP000708298">
    <property type="component" value="Unassembled WGS sequence"/>
</dbReference>
<dbReference type="RefSeq" id="WP_227319691.1">
    <property type="nucleotide sequence ID" value="NZ_JAESVB010000001.1"/>
</dbReference>
<dbReference type="Gene3D" id="2.160.20.20">
    <property type="match status" value="3"/>
</dbReference>
<sequence>MSVSVGDGSAVVVPVYFNPVTMGPQLEIYVSLNGGLVEPYSFDTGAPEFFPTYGAWWPGTSEVSVSGSGNFTFAQEPTYYYQSTSASVTVTNAAGTPAFTVTGATVAQVTNITVYGNGPSVETSFDNWARAAQGAFPLTNDTYGDFGAGLYGDSELGTILSQVSLSSDLEAGFIVEAPSAIITTSTTTSGTASTVSAVSPGIVTIGLTAATIAAWKSDPDTLILSMPPKGGALPSPDGTTAWASFNKAQAADTVVTLTSGGQSVSFDMGMVIDTDGGSSNNIYDTGDINLPSWASGKLEDIAYLLSEPGVSGGSSSTVLSYTASGSVALPAGGHTSGLSTPESYGDRDNPGYNLYLSYTVMFDVADDEVLLKPITYSTISSGTVVSGGSLVDSDRLTVSAGGTAIDFTVGDVALATVEGLASGLVLSGGYADVFSGGTAVGTVVTGGGTQMLSAGGSVVSTTVSAAGADAVSSGGTAMDTLVLSGGSEIVYHDGESLSAVVSAQGFLAVSAGGTALATTLDSGAFAVVSAGGVASGITVGSGADLVVLPGATVSATVADGGNLVSTGIVLYDSSNHSADLYGSATSGLVIGTEQTVYVLSGSVSEAMTVSGGSAITYGIVSGSVISANGTELLYGESVDTVLAAARDTVLSGGTAISTTINAAAVQTVKDGGTAFADYINSGGYLVVSSGGSSTDTLVDSGGVEVVVAGGSASGTIIGSSGVQLLSSGGESEASFVGRGGVEEISAGASASGSVLLPGGVAWVKSGGTETGATVNSGALQVVSAHGTAISTTVNSGGYVFVDAAGSASGVTVDSGGTLILAPGAQTSDIIQDGGEVITGGIFLETISGGLQSFSTLAANASGVTVGSTSMLVVFSGATATGTELSGGLASLTGEVSATQIEAGGTEIVNVGGTALADDVLSGGVQLILSGGTAMDTVVTSGGGEFIGVSGSAIGTVLQSGYEIVSSGGLDTGATVQAGGLQVILDGGTALSGTVASAGNQMISNGGDVESITLSGGTQTIFYGGYASGSIVEAGGFQVLSNAGVAEATVIASGGVQVVSQGAFAQADIVGSGGVAEVAAYGQVSGTTVSSGGYLLVSGGGTATNTTVESGGVLIVVSSGGAVSTTLSGGTVLSSGIVFHQSGGGYTELGQTQTGTTIAGEASAFVLADATVSATVVSGGLVVWGQSFDTQVLAGGVEVVNGIASATVVTGGDQVVSSGGVAIGTVIGTSGLMAIESGGSAAGAIVFSGGAAVLEIGGQAMPTVAISGFAAGDEIELANVAYSSAGSVTLGSGGILTVSENNSAYNVQLAGDYAGASFTLLSGNAGSATIVTLACFAAGTMIATPDGDRRVEQLVAGDDVLTPEGKAVPIDWCGHRRVDCAKHPKPESVHPVRIAADAFGPGLPRRPLWLSPDHAVFAEGVLIPVKHLINGFSIRQEPISEVTYFHIELPQHGIVLAEGLPAESYLDTGNRMSFAGTAMTLHPTWGNERQDTAFIFDSLGYAPLRVAGPEVDRLRTQLAARAAEAGMKARATPAAVESVR</sequence>
<dbReference type="EMBL" id="JAESVB010000001">
    <property type="protein sequence ID" value="MCB8874036.1"/>
    <property type="molecule type" value="Genomic_DNA"/>
</dbReference>
<evidence type="ECO:0000313" key="2">
    <source>
        <dbReference type="EMBL" id="MCB8874036.1"/>
    </source>
</evidence>
<name>A0A964DXB5_9PROT</name>
<reference evidence="2" key="1">
    <citation type="journal article" date="2021" name="Microorganisms">
        <title>Acidisoma silvae sp. nov. and Acidisomacellulosilytica sp. nov., Two Acidophilic Bacteria Isolated from Decaying Wood, Hydrolyzing Cellulose and Producing Poly-3-hydroxybutyrate.</title>
        <authorList>
            <person name="Mieszkin S."/>
            <person name="Pouder E."/>
            <person name="Uroz S."/>
            <person name="Simon-Colin C."/>
            <person name="Alain K."/>
        </authorList>
    </citation>
    <scope>NUCLEOTIDE SEQUENCE</scope>
    <source>
        <strain evidence="2">HW T2.11</strain>
    </source>
</reference>
<feature type="domain" description="Hedgehog/Intein (Hint)" evidence="1">
    <location>
        <begin position="1334"/>
        <end position="1467"/>
    </location>
</feature>
<dbReference type="SUPFAM" id="SSF51294">
    <property type="entry name" value="Hedgehog/intein (Hint) domain"/>
    <property type="match status" value="1"/>
</dbReference>
<comment type="caution">
    <text evidence="2">The sequence shown here is derived from an EMBL/GenBank/DDBJ whole genome shotgun (WGS) entry which is preliminary data.</text>
</comment>
<accession>A0A964DXB5</accession>
<dbReference type="Gene3D" id="2.170.16.10">
    <property type="entry name" value="Hedgehog/Intein (Hint) domain"/>
    <property type="match status" value="1"/>
</dbReference>
<keyword evidence="3" id="KW-1185">Reference proteome</keyword>
<organism evidence="2 3">
    <name type="scientific">Acidisoma silvae</name>
    <dbReference type="NCBI Taxonomy" id="2802396"/>
    <lineage>
        <taxon>Bacteria</taxon>
        <taxon>Pseudomonadati</taxon>
        <taxon>Pseudomonadota</taxon>
        <taxon>Alphaproteobacteria</taxon>
        <taxon>Acetobacterales</taxon>
        <taxon>Acidocellaceae</taxon>
        <taxon>Acidisoma</taxon>
    </lineage>
</organism>
<protein>
    <submittedName>
        <fullName evidence="2">Hint domain-containing protein</fullName>
    </submittedName>
</protein>
<gene>
    <name evidence="2" type="ORF">ASILVAE211_02490</name>
</gene>
<dbReference type="InterPro" id="IPR028992">
    <property type="entry name" value="Hedgehog/Intein_dom"/>
</dbReference>
<dbReference type="Pfam" id="PF13403">
    <property type="entry name" value="Hint_2"/>
    <property type="match status" value="1"/>
</dbReference>
<reference evidence="2" key="2">
    <citation type="submission" date="2021-01" db="EMBL/GenBank/DDBJ databases">
        <authorList>
            <person name="Mieszkin S."/>
            <person name="Pouder E."/>
            <person name="Alain K."/>
        </authorList>
    </citation>
    <scope>NUCLEOTIDE SEQUENCE</scope>
    <source>
        <strain evidence="2">HW T2.11</strain>
    </source>
</reference>
<dbReference type="InterPro" id="IPR012332">
    <property type="entry name" value="Autotransporter_pectin_lyase_C"/>
</dbReference>
<dbReference type="NCBIfam" id="TIGR04415">
    <property type="entry name" value="O_hepto_targRPT"/>
    <property type="match status" value="10"/>
</dbReference>
<evidence type="ECO:0000313" key="3">
    <source>
        <dbReference type="Proteomes" id="UP000708298"/>
    </source>
</evidence>
<evidence type="ECO:0000259" key="1">
    <source>
        <dbReference type="Pfam" id="PF13403"/>
    </source>
</evidence>
<dbReference type="InterPro" id="IPR036844">
    <property type="entry name" value="Hint_dom_sf"/>
</dbReference>
<proteinExistence type="predicted"/>
<dbReference type="InterPro" id="IPR030930">
    <property type="entry name" value="AIDA"/>
</dbReference>